<evidence type="ECO:0000256" key="1">
    <source>
        <dbReference type="SAM" id="MobiDB-lite"/>
    </source>
</evidence>
<feature type="region of interest" description="Disordered" evidence="1">
    <location>
        <begin position="45"/>
        <end position="78"/>
    </location>
</feature>
<dbReference type="AlphaFoldDB" id="A3IQI6"/>
<sequence length="78" mass="8031">MKISNMTYLETVEANEVKGGFLSVDFGAPSAKGLADAFATSFGRGFSQSSTYTDTDSSADIGSKTSSATSQSGSWGEV</sequence>
<gene>
    <name evidence="2" type="ORF">CY0110_11577</name>
</gene>
<protein>
    <submittedName>
        <fullName evidence="2">Uncharacterized protein</fullName>
    </submittedName>
</protein>
<dbReference type="Proteomes" id="UP000003781">
    <property type="component" value="Unassembled WGS sequence"/>
</dbReference>
<comment type="caution">
    <text evidence="2">The sequence shown here is derived from an EMBL/GenBank/DDBJ whole genome shotgun (WGS) entry which is preliminary data.</text>
</comment>
<dbReference type="eggNOG" id="ENOG50321MY">
    <property type="taxonomic scope" value="Bacteria"/>
</dbReference>
<feature type="compositionally biased region" description="Low complexity" evidence="1">
    <location>
        <begin position="47"/>
        <end position="78"/>
    </location>
</feature>
<organism evidence="2 3">
    <name type="scientific">Crocosphaera chwakensis CCY0110</name>
    <dbReference type="NCBI Taxonomy" id="391612"/>
    <lineage>
        <taxon>Bacteria</taxon>
        <taxon>Bacillati</taxon>
        <taxon>Cyanobacteriota</taxon>
        <taxon>Cyanophyceae</taxon>
        <taxon>Oscillatoriophycideae</taxon>
        <taxon>Chroococcales</taxon>
        <taxon>Aphanothecaceae</taxon>
        <taxon>Crocosphaera</taxon>
        <taxon>Crocosphaera chwakensis</taxon>
    </lineage>
</organism>
<proteinExistence type="predicted"/>
<dbReference type="EMBL" id="AAXW01000015">
    <property type="protein sequence ID" value="EAZ91261.1"/>
    <property type="molecule type" value="Genomic_DNA"/>
</dbReference>
<reference evidence="2 3" key="1">
    <citation type="submission" date="2007-03" db="EMBL/GenBank/DDBJ databases">
        <authorList>
            <person name="Stal L."/>
            <person name="Ferriera S."/>
            <person name="Johnson J."/>
            <person name="Kravitz S."/>
            <person name="Beeson K."/>
            <person name="Sutton G."/>
            <person name="Rogers Y.-H."/>
            <person name="Friedman R."/>
            <person name="Frazier M."/>
            <person name="Venter J.C."/>
        </authorList>
    </citation>
    <scope>NUCLEOTIDE SEQUENCE [LARGE SCALE GENOMIC DNA]</scope>
    <source>
        <strain evidence="2 3">CCY0110</strain>
    </source>
</reference>
<evidence type="ECO:0000313" key="3">
    <source>
        <dbReference type="Proteomes" id="UP000003781"/>
    </source>
</evidence>
<accession>A3IQI6</accession>
<dbReference type="RefSeq" id="WP_008275652.1">
    <property type="nucleotide sequence ID" value="NZ_AAXW01000015.1"/>
</dbReference>
<name>A3IQI6_9CHRO</name>
<evidence type="ECO:0000313" key="2">
    <source>
        <dbReference type="EMBL" id="EAZ91261.1"/>
    </source>
</evidence>
<keyword evidence="3" id="KW-1185">Reference proteome</keyword>